<proteinExistence type="predicted"/>
<keyword evidence="2" id="KW-1185">Reference proteome</keyword>
<dbReference type="Proteomes" id="UP000293846">
    <property type="component" value="Unassembled WGS sequence"/>
</dbReference>
<comment type="caution">
    <text evidence="1">The sequence shown here is derived from an EMBL/GenBank/DDBJ whole genome shotgun (WGS) entry which is preliminary data.</text>
</comment>
<dbReference type="AlphaFoldDB" id="A0A4R1AUD6"/>
<evidence type="ECO:0000313" key="1">
    <source>
        <dbReference type="EMBL" id="TCJ00957.1"/>
    </source>
</evidence>
<dbReference type="RefSeq" id="WP_131239494.1">
    <property type="nucleotide sequence ID" value="NZ_SJTH01000098.1"/>
</dbReference>
<name>A0A4R1AUD6_9BACI</name>
<dbReference type="EMBL" id="SJTH01000098">
    <property type="protein sequence ID" value="TCJ00957.1"/>
    <property type="molecule type" value="Genomic_DNA"/>
</dbReference>
<gene>
    <name evidence="1" type="ORF">E0Y62_26365</name>
</gene>
<accession>A0A4R1AUD6</accession>
<organism evidence="1 2">
    <name type="scientific">Cytobacillus praedii</name>
    <dbReference type="NCBI Taxonomy" id="1742358"/>
    <lineage>
        <taxon>Bacteria</taxon>
        <taxon>Bacillati</taxon>
        <taxon>Bacillota</taxon>
        <taxon>Bacilli</taxon>
        <taxon>Bacillales</taxon>
        <taxon>Bacillaceae</taxon>
        <taxon>Cytobacillus</taxon>
    </lineage>
</organism>
<sequence>MPIRMNIIESCRYKEKFPNRKVHYKHDYKEDLMDCYFIEELQCFRDEFRFELIDGKYPEYWDQDDFGWSHFYNRHIFGDMLCETEEEENERLKQSE</sequence>
<reference evidence="1 2" key="1">
    <citation type="submission" date="2019-03" db="EMBL/GenBank/DDBJ databases">
        <authorList>
            <person name="Jensen L."/>
            <person name="Storgaard J."/>
            <person name="Sulaj E."/>
            <person name="Schramm A."/>
            <person name="Marshall I.P.G."/>
        </authorList>
    </citation>
    <scope>NUCLEOTIDE SEQUENCE [LARGE SCALE GENOMIC DNA]</scope>
    <source>
        <strain evidence="1 2">2017H2G3</strain>
    </source>
</reference>
<protein>
    <submittedName>
        <fullName evidence="1">Uncharacterized protein</fullName>
    </submittedName>
</protein>
<evidence type="ECO:0000313" key="2">
    <source>
        <dbReference type="Proteomes" id="UP000293846"/>
    </source>
</evidence>